<evidence type="ECO:0000256" key="4">
    <source>
        <dbReference type="ARBA" id="ARBA00022771"/>
    </source>
</evidence>
<evidence type="ECO:0000256" key="6">
    <source>
        <dbReference type="ARBA" id="ARBA00023242"/>
    </source>
</evidence>
<evidence type="ECO:0000256" key="2">
    <source>
        <dbReference type="ARBA" id="ARBA00022723"/>
    </source>
</evidence>
<reference evidence="9 10" key="1">
    <citation type="submission" date="2015-08" db="EMBL/GenBank/DDBJ databases">
        <title>The genome of the Asian arowana (Scleropages formosus).</title>
        <authorList>
            <person name="Tan M.H."/>
            <person name="Gan H.M."/>
            <person name="Croft L.J."/>
            <person name="Austin C.M."/>
        </authorList>
    </citation>
    <scope>NUCLEOTIDE SEQUENCE [LARGE SCALE GENOMIC DNA]</scope>
    <source>
        <strain evidence="9">Aro1</strain>
    </source>
</reference>
<dbReference type="SMART" id="SM00355">
    <property type="entry name" value="ZnF_C2H2"/>
    <property type="match status" value="2"/>
</dbReference>
<dbReference type="PANTHER" id="PTHR16515">
    <property type="entry name" value="PR DOMAIN ZINC FINGER PROTEIN"/>
    <property type="match status" value="1"/>
</dbReference>
<evidence type="ECO:0000256" key="1">
    <source>
        <dbReference type="ARBA" id="ARBA00004123"/>
    </source>
</evidence>
<evidence type="ECO:0000313" key="9">
    <source>
        <dbReference type="EMBL" id="KPP72788.1"/>
    </source>
</evidence>
<dbReference type="PROSITE" id="PS00028">
    <property type="entry name" value="ZINC_FINGER_C2H2_1"/>
    <property type="match status" value="2"/>
</dbReference>
<dbReference type="InterPro" id="IPR013087">
    <property type="entry name" value="Znf_C2H2_type"/>
</dbReference>
<comment type="subcellular location">
    <subcellularLocation>
        <location evidence="1">Nucleus</location>
    </subcellularLocation>
</comment>
<dbReference type="FunFam" id="3.30.160.60:FF:000489">
    <property type="entry name" value="Zinc finger protein Gfi-1"/>
    <property type="match status" value="1"/>
</dbReference>
<keyword evidence="4 7" id="KW-0863">Zinc-finger</keyword>
<name>A0A0P7VH54_SCLFO</name>
<proteinExistence type="predicted"/>
<keyword evidence="6" id="KW-0539">Nucleus</keyword>
<feature type="domain" description="C2H2-type" evidence="8">
    <location>
        <begin position="237"/>
        <end position="265"/>
    </location>
</feature>
<feature type="domain" description="C2H2-type" evidence="8">
    <location>
        <begin position="266"/>
        <end position="289"/>
    </location>
</feature>
<evidence type="ECO:0000256" key="5">
    <source>
        <dbReference type="ARBA" id="ARBA00022833"/>
    </source>
</evidence>
<evidence type="ECO:0000256" key="3">
    <source>
        <dbReference type="ARBA" id="ARBA00022737"/>
    </source>
</evidence>
<evidence type="ECO:0000256" key="7">
    <source>
        <dbReference type="PROSITE-ProRule" id="PRU00042"/>
    </source>
</evidence>
<protein>
    <submittedName>
        <fullName evidence="9">Zinc finger protein Gfi-1-like</fullName>
    </submittedName>
</protein>
<dbReference type="Gene3D" id="3.30.160.60">
    <property type="entry name" value="Classic Zinc Finger"/>
    <property type="match status" value="2"/>
</dbReference>
<dbReference type="Proteomes" id="UP000034805">
    <property type="component" value="Unassembled WGS sequence"/>
</dbReference>
<feature type="non-terminal residue" evidence="9">
    <location>
        <position position="289"/>
    </location>
</feature>
<gene>
    <name evidence="9" type="ORF">Z043_108179</name>
</gene>
<keyword evidence="5" id="KW-0862">Zinc</keyword>
<evidence type="ECO:0000259" key="8">
    <source>
        <dbReference type="PROSITE" id="PS50157"/>
    </source>
</evidence>
<dbReference type="EMBL" id="JARO02002385">
    <property type="protein sequence ID" value="KPP72788.1"/>
    <property type="molecule type" value="Genomic_DNA"/>
</dbReference>
<dbReference type="PANTHER" id="PTHR16515:SF49">
    <property type="entry name" value="GASTRULA ZINC FINGER PROTEIN XLCGF49.1-LIKE-RELATED"/>
    <property type="match status" value="1"/>
</dbReference>
<sequence>MPRSFLVKSKRAHSYHQPRCLEDDYSRLDTILAHICGESKTPVESGLCSDPLGSHLVETADLSSKSPPSCEGSVCGRSSDYEDYWRPPSPSASPGPHFMLFSSLAKRGVDSDKSFPADDPSVDETQPFAIPFRPYAWSSYPGSELRHLVQQTYPHRAVSLDRGGALGLYDDRGAETPLFGDRPAAGGLYGDYSAASGLFDRGTPPRLFADHELRGKVPAIKAESELLCSRLLLNGAYKCIKCSKVFSTPHGLEVHVRRSHSGTRPFACEMCGKTFGHAVSLEQHKAVHS</sequence>
<organism evidence="9 10">
    <name type="scientific">Scleropages formosus</name>
    <name type="common">Asian bonytongue</name>
    <name type="synonym">Osteoglossum formosum</name>
    <dbReference type="NCBI Taxonomy" id="113540"/>
    <lineage>
        <taxon>Eukaryota</taxon>
        <taxon>Metazoa</taxon>
        <taxon>Chordata</taxon>
        <taxon>Craniata</taxon>
        <taxon>Vertebrata</taxon>
        <taxon>Euteleostomi</taxon>
        <taxon>Actinopterygii</taxon>
        <taxon>Neopterygii</taxon>
        <taxon>Teleostei</taxon>
        <taxon>Osteoglossocephala</taxon>
        <taxon>Osteoglossomorpha</taxon>
        <taxon>Osteoglossiformes</taxon>
        <taxon>Osteoglossidae</taxon>
        <taxon>Scleropages</taxon>
    </lineage>
</organism>
<dbReference type="FunFam" id="3.30.160.60:FF:000827">
    <property type="entry name" value="Zinc finger protein Gfi-1"/>
    <property type="match status" value="1"/>
</dbReference>
<dbReference type="InterPro" id="IPR050331">
    <property type="entry name" value="Zinc_finger"/>
</dbReference>
<dbReference type="SUPFAM" id="SSF57667">
    <property type="entry name" value="beta-beta-alpha zinc fingers"/>
    <property type="match status" value="1"/>
</dbReference>
<dbReference type="STRING" id="113540.ENSSFOP00015074580"/>
<dbReference type="PROSITE" id="PS50157">
    <property type="entry name" value="ZINC_FINGER_C2H2_2"/>
    <property type="match status" value="2"/>
</dbReference>
<keyword evidence="3" id="KW-0677">Repeat</keyword>
<dbReference type="GO" id="GO:0005634">
    <property type="term" value="C:nucleus"/>
    <property type="evidence" value="ECO:0007669"/>
    <property type="project" value="UniProtKB-SubCell"/>
</dbReference>
<evidence type="ECO:0000313" key="10">
    <source>
        <dbReference type="Proteomes" id="UP000034805"/>
    </source>
</evidence>
<dbReference type="InterPro" id="IPR036236">
    <property type="entry name" value="Znf_C2H2_sf"/>
</dbReference>
<accession>A0A0P7VH54</accession>
<dbReference type="AlphaFoldDB" id="A0A0P7VH54"/>
<dbReference type="GO" id="GO:0008270">
    <property type="term" value="F:zinc ion binding"/>
    <property type="evidence" value="ECO:0007669"/>
    <property type="project" value="UniProtKB-KW"/>
</dbReference>
<comment type="caution">
    <text evidence="9">The sequence shown here is derived from an EMBL/GenBank/DDBJ whole genome shotgun (WGS) entry which is preliminary data.</text>
</comment>
<dbReference type="Pfam" id="PF00096">
    <property type="entry name" value="zf-C2H2"/>
    <property type="match status" value="2"/>
</dbReference>
<dbReference type="GO" id="GO:0010468">
    <property type="term" value="P:regulation of gene expression"/>
    <property type="evidence" value="ECO:0007669"/>
    <property type="project" value="TreeGrafter"/>
</dbReference>
<keyword evidence="2" id="KW-0479">Metal-binding</keyword>